<accession>A0AB40AWD8</accession>
<dbReference type="InterPro" id="IPR055414">
    <property type="entry name" value="LRR_R13L4/SHOC2-like"/>
</dbReference>
<gene>
    <name evidence="6" type="primary">LOC120255509</name>
</gene>
<dbReference type="RefSeq" id="XP_039119260.1">
    <property type="nucleotide sequence ID" value="XM_039263326.1"/>
</dbReference>
<sequence>MFILDELIGRDKIHVHVEGIKAKLHGLSESRISYGIANIGETGGTSKHSRSQDVIPILPQLNDDIDDEKKKIVKEVADISNTDRSVIAIVGMGGLRKTTLAKSIYNDHDVKRSFAKLAWVIISQEYTILDILKRISSEVSATSSRDEIQDLSVAISEKLKKGKYLVILDDVWKKDVWDQLQKVFPNVNNGSRVIITTHFLNVAKIANPTIQPHELSLLNEKESMELFLRKVFPRQDTETCCPIDLVDYAHQLFQRCSGLPLALVVTGGLMSTKPKSRDAWQKVFESMKRQFVEGNVLPKLTNLLKLKIYDVSNDHASALSSSLQKLGRLIQGDVIPLDNIITAFSNQHCLKKLKLNGRLNCKELPRTDVFPHPLVKLTLINSNLEQDPMPTLEKLQSLKYLQLFRSYIGKKMICSATGFPQLLTLDIEYFLELEEWKIEEKAMPCLKYLNLSACLELKVVLEGLKNVPLDELVLHFMPEDWSKIQYVPNFSCH</sequence>
<dbReference type="GO" id="GO:0006952">
    <property type="term" value="P:defense response"/>
    <property type="evidence" value="ECO:0007669"/>
    <property type="project" value="UniProtKB-KW"/>
</dbReference>
<dbReference type="InterPro" id="IPR002182">
    <property type="entry name" value="NB-ARC"/>
</dbReference>
<evidence type="ECO:0000313" key="5">
    <source>
        <dbReference type="Proteomes" id="UP001515500"/>
    </source>
</evidence>
<evidence type="ECO:0000313" key="6">
    <source>
        <dbReference type="RefSeq" id="XP_039119260.1"/>
    </source>
</evidence>
<dbReference type="Pfam" id="PF00931">
    <property type="entry name" value="NB-ARC"/>
    <property type="match status" value="1"/>
</dbReference>
<feature type="domain" description="Disease resistance R13L4/SHOC-2-like LRR" evidence="4">
    <location>
        <begin position="286"/>
        <end position="455"/>
    </location>
</feature>
<dbReference type="FunFam" id="3.40.50.300:FF:001091">
    <property type="entry name" value="Probable disease resistance protein At1g61300"/>
    <property type="match status" value="1"/>
</dbReference>
<evidence type="ECO:0000259" key="3">
    <source>
        <dbReference type="Pfam" id="PF00931"/>
    </source>
</evidence>
<dbReference type="Proteomes" id="UP001515500">
    <property type="component" value="Chromosome 3"/>
</dbReference>
<evidence type="ECO:0000259" key="4">
    <source>
        <dbReference type="Pfam" id="PF23598"/>
    </source>
</evidence>
<dbReference type="AlphaFoldDB" id="A0AB40AWD8"/>
<dbReference type="InterPro" id="IPR032675">
    <property type="entry name" value="LRR_dom_sf"/>
</dbReference>
<dbReference type="SUPFAM" id="SSF52058">
    <property type="entry name" value="L domain-like"/>
    <property type="match status" value="1"/>
</dbReference>
<dbReference type="Gene3D" id="3.80.10.10">
    <property type="entry name" value="Ribonuclease Inhibitor"/>
    <property type="match status" value="1"/>
</dbReference>
<organism evidence="5 6">
    <name type="scientific">Dioscorea cayennensis subsp. rotundata</name>
    <name type="common">White Guinea yam</name>
    <name type="synonym">Dioscorea rotundata</name>
    <dbReference type="NCBI Taxonomy" id="55577"/>
    <lineage>
        <taxon>Eukaryota</taxon>
        <taxon>Viridiplantae</taxon>
        <taxon>Streptophyta</taxon>
        <taxon>Embryophyta</taxon>
        <taxon>Tracheophyta</taxon>
        <taxon>Spermatophyta</taxon>
        <taxon>Magnoliopsida</taxon>
        <taxon>Liliopsida</taxon>
        <taxon>Dioscoreales</taxon>
        <taxon>Dioscoreaceae</taxon>
        <taxon>Dioscorea</taxon>
    </lineage>
</organism>
<keyword evidence="1" id="KW-0677">Repeat</keyword>
<dbReference type="PANTHER" id="PTHR36766:SF53">
    <property type="entry name" value="DISEASE RESISTANCE PROTEIN RPP13-LIKE"/>
    <property type="match status" value="1"/>
</dbReference>
<name>A0AB40AWD8_DIOCR</name>
<dbReference type="InterPro" id="IPR042197">
    <property type="entry name" value="Apaf_helical"/>
</dbReference>
<evidence type="ECO:0000256" key="1">
    <source>
        <dbReference type="ARBA" id="ARBA00022737"/>
    </source>
</evidence>
<protein>
    <submittedName>
        <fullName evidence="6">Probable disease resistance protein At1g58390</fullName>
    </submittedName>
</protein>
<proteinExistence type="predicted"/>
<dbReference type="GeneID" id="120255509"/>
<keyword evidence="5" id="KW-1185">Reference proteome</keyword>
<feature type="domain" description="NB-ARC" evidence="3">
    <location>
        <begin position="69"/>
        <end position="236"/>
    </location>
</feature>
<dbReference type="InterPro" id="IPR027417">
    <property type="entry name" value="P-loop_NTPase"/>
</dbReference>
<evidence type="ECO:0000256" key="2">
    <source>
        <dbReference type="ARBA" id="ARBA00022821"/>
    </source>
</evidence>
<dbReference type="Pfam" id="PF23598">
    <property type="entry name" value="LRR_14"/>
    <property type="match status" value="1"/>
</dbReference>
<keyword evidence="2" id="KW-0611">Plant defense</keyword>
<dbReference type="SUPFAM" id="SSF52540">
    <property type="entry name" value="P-loop containing nucleoside triphosphate hydrolases"/>
    <property type="match status" value="1"/>
</dbReference>
<reference evidence="6" key="1">
    <citation type="submission" date="2025-08" db="UniProtKB">
        <authorList>
            <consortium name="RefSeq"/>
        </authorList>
    </citation>
    <scope>IDENTIFICATION</scope>
</reference>
<dbReference type="Gene3D" id="3.40.50.300">
    <property type="entry name" value="P-loop containing nucleotide triphosphate hydrolases"/>
    <property type="match status" value="1"/>
</dbReference>
<dbReference type="Gene3D" id="1.10.8.430">
    <property type="entry name" value="Helical domain of apoptotic protease-activating factors"/>
    <property type="match status" value="1"/>
</dbReference>
<dbReference type="GO" id="GO:0043531">
    <property type="term" value="F:ADP binding"/>
    <property type="evidence" value="ECO:0007669"/>
    <property type="project" value="InterPro"/>
</dbReference>
<dbReference type="PANTHER" id="PTHR36766">
    <property type="entry name" value="PLANT BROAD-SPECTRUM MILDEW RESISTANCE PROTEIN RPW8"/>
    <property type="match status" value="1"/>
</dbReference>
<dbReference type="PRINTS" id="PR00364">
    <property type="entry name" value="DISEASERSIST"/>
</dbReference>